<dbReference type="AlphaFoldDB" id="A0A0C9WV72"/>
<gene>
    <name evidence="2" type="ORF">K443DRAFT_113515</name>
</gene>
<accession>A0A0C9WV72</accession>
<proteinExistence type="predicted"/>
<feature type="compositionally biased region" description="Low complexity" evidence="1">
    <location>
        <begin position="59"/>
        <end position="74"/>
    </location>
</feature>
<evidence type="ECO:0000313" key="2">
    <source>
        <dbReference type="EMBL" id="KIJ92493.1"/>
    </source>
</evidence>
<organism evidence="2 3">
    <name type="scientific">Laccaria amethystina LaAM-08-1</name>
    <dbReference type="NCBI Taxonomy" id="1095629"/>
    <lineage>
        <taxon>Eukaryota</taxon>
        <taxon>Fungi</taxon>
        <taxon>Dikarya</taxon>
        <taxon>Basidiomycota</taxon>
        <taxon>Agaricomycotina</taxon>
        <taxon>Agaricomycetes</taxon>
        <taxon>Agaricomycetidae</taxon>
        <taxon>Agaricales</taxon>
        <taxon>Agaricineae</taxon>
        <taxon>Hydnangiaceae</taxon>
        <taxon>Laccaria</taxon>
    </lineage>
</organism>
<dbReference type="EMBL" id="KN838905">
    <property type="protein sequence ID" value="KIJ92493.1"/>
    <property type="molecule type" value="Genomic_DNA"/>
</dbReference>
<keyword evidence="3" id="KW-1185">Reference proteome</keyword>
<evidence type="ECO:0000256" key="1">
    <source>
        <dbReference type="SAM" id="MobiDB-lite"/>
    </source>
</evidence>
<reference evidence="3" key="2">
    <citation type="submission" date="2015-01" db="EMBL/GenBank/DDBJ databases">
        <title>Evolutionary Origins and Diversification of the Mycorrhizal Mutualists.</title>
        <authorList>
            <consortium name="DOE Joint Genome Institute"/>
            <consortium name="Mycorrhizal Genomics Consortium"/>
            <person name="Kohler A."/>
            <person name="Kuo A."/>
            <person name="Nagy L.G."/>
            <person name="Floudas D."/>
            <person name="Copeland A."/>
            <person name="Barry K.W."/>
            <person name="Cichocki N."/>
            <person name="Veneault-Fourrey C."/>
            <person name="LaButti K."/>
            <person name="Lindquist E.A."/>
            <person name="Lipzen A."/>
            <person name="Lundell T."/>
            <person name="Morin E."/>
            <person name="Murat C."/>
            <person name="Riley R."/>
            <person name="Ohm R."/>
            <person name="Sun H."/>
            <person name="Tunlid A."/>
            <person name="Henrissat B."/>
            <person name="Grigoriev I.V."/>
            <person name="Hibbett D.S."/>
            <person name="Martin F."/>
        </authorList>
    </citation>
    <scope>NUCLEOTIDE SEQUENCE [LARGE SCALE GENOMIC DNA]</scope>
    <source>
        <strain evidence="3">LaAM-08-1</strain>
    </source>
</reference>
<name>A0A0C9WV72_9AGAR</name>
<feature type="region of interest" description="Disordered" evidence="1">
    <location>
        <begin position="19"/>
        <end position="74"/>
    </location>
</feature>
<protein>
    <submittedName>
        <fullName evidence="2">Uncharacterized protein</fullName>
    </submittedName>
</protein>
<dbReference type="Proteomes" id="UP000054477">
    <property type="component" value="Unassembled WGS sequence"/>
</dbReference>
<feature type="compositionally biased region" description="Polar residues" evidence="1">
    <location>
        <begin position="23"/>
        <end position="38"/>
    </location>
</feature>
<evidence type="ECO:0000313" key="3">
    <source>
        <dbReference type="Proteomes" id="UP000054477"/>
    </source>
</evidence>
<dbReference type="OrthoDB" id="3367070at2759"/>
<dbReference type="HOGENOM" id="CLU_1661053_0_0_1"/>
<dbReference type="STRING" id="1095629.A0A0C9WV72"/>
<reference evidence="2 3" key="1">
    <citation type="submission" date="2014-04" db="EMBL/GenBank/DDBJ databases">
        <authorList>
            <consortium name="DOE Joint Genome Institute"/>
            <person name="Kuo A."/>
            <person name="Kohler A."/>
            <person name="Nagy L.G."/>
            <person name="Floudas D."/>
            <person name="Copeland A."/>
            <person name="Barry K.W."/>
            <person name="Cichocki N."/>
            <person name="Veneault-Fourrey C."/>
            <person name="LaButti K."/>
            <person name="Lindquist E.A."/>
            <person name="Lipzen A."/>
            <person name="Lundell T."/>
            <person name="Morin E."/>
            <person name="Murat C."/>
            <person name="Sun H."/>
            <person name="Tunlid A."/>
            <person name="Henrissat B."/>
            <person name="Grigoriev I.V."/>
            <person name="Hibbett D.S."/>
            <person name="Martin F."/>
            <person name="Nordberg H.P."/>
            <person name="Cantor M.N."/>
            <person name="Hua S.X."/>
        </authorList>
    </citation>
    <scope>NUCLEOTIDE SEQUENCE [LARGE SCALE GENOMIC DNA]</scope>
    <source>
        <strain evidence="2 3">LaAM-08-1</strain>
    </source>
</reference>
<sequence>MVPSPSSPFFDQKSLLSDGLSIRSGSSTKTTLPQSKSMASLPRHHPPGSPLSPHFRTPSVSHSISSVSSHGTSSGLLGISTASIASRSTSQLPLQKLKENAAMCSTDTIGLEPDDGGAESELVDIQRRREDLIARYSTRLDYLKAKLKGAELHERLLRK</sequence>